<protein>
    <submittedName>
        <fullName evidence="1">Uncharacterized protein</fullName>
    </submittedName>
</protein>
<gene>
    <name evidence="1" type="ORF">XBKQ1_2740006</name>
</gene>
<dbReference type="HOGENOM" id="CLU_3086301_0_0_6"/>
<name>A0A077PI24_XENBV</name>
<dbReference type="AlphaFoldDB" id="A0A077PI24"/>
<proteinExistence type="predicted"/>
<dbReference type="Proteomes" id="UP000028500">
    <property type="component" value="Unassembled WGS sequence"/>
</dbReference>
<reference evidence="1" key="1">
    <citation type="submission" date="2013-07" db="EMBL/GenBank/DDBJ databases">
        <title>Sub-species coevolution in mutualistic symbiosis.</title>
        <authorList>
            <person name="Murfin K."/>
            <person name="Klassen J."/>
            <person name="Lee M."/>
            <person name="Forst S."/>
            <person name="Stock P."/>
            <person name="Goodrich-Blair H."/>
        </authorList>
    </citation>
    <scope>NUCLEOTIDE SEQUENCE [LARGE SCALE GENOMIC DNA]</scope>
    <source>
        <strain evidence="1">Kraussei Quebec</strain>
    </source>
</reference>
<sequence length="52" mass="6204">MIILLEPKTALRTCFDNGLFNLYRFQTIKARFNRSISPIAVPHHRQSLKRYQ</sequence>
<keyword evidence="2" id="KW-1185">Reference proteome</keyword>
<organism evidence="1 2">
    <name type="scientific">Xenorhabdus bovienii str. kraussei Quebec</name>
    <dbReference type="NCBI Taxonomy" id="1398203"/>
    <lineage>
        <taxon>Bacteria</taxon>
        <taxon>Pseudomonadati</taxon>
        <taxon>Pseudomonadota</taxon>
        <taxon>Gammaproteobacteria</taxon>
        <taxon>Enterobacterales</taxon>
        <taxon>Morganellaceae</taxon>
        <taxon>Xenorhabdus</taxon>
    </lineage>
</organism>
<accession>A0A077PI24</accession>
<evidence type="ECO:0000313" key="2">
    <source>
        <dbReference type="Proteomes" id="UP000028500"/>
    </source>
</evidence>
<dbReference type="EMBL" id="CBSY010000195">
    <property type="protein sequence ID" value="CDH20678.1"/>
    <property type="molecule type" value="Genomic_DNA"/>
</dbReference>
<comment type="caution">
    <text evidence="1">The sequence shown here is derived from an EMBL/GenBank/DDBJ whole genome shotgun (WGS) entry which is preliminary data.</text>
</comment>
<evidence type="ECO:0000313" key="1">
    <source>
        <dbReference type="EMBL" id="CDH20678.1"/>
    </source>
</evidence>